<evidence type="ECO:0000313" key="3">
    <source>
        <dbReference type="Proteomes" id="UP001419268"/>
    </source>
</evidence>
<proteinExistence type="predicted"/>
<protein>
    <recommendedName>
        <fullName evidence="1">Aminotransferase-like plant mobile domain-containing protein</fullName>
    </recommendedName>
</protein>
<reference evidence="2 3" key="1">
    <citation type="submission" date="2024-01" db="EMBL/GenBank/DDBJ databases">
        <title>Genome assemblies of Stephania.</title>
        <authorList>
            <person name="Yang L."/>
        </authorList>
    </citation>
    <scope>NUCLEOTIDE SEQUENCE [LARGE SCALE GENOMIC DNA]</scope>
    <source>
        <strain evidence="2">JXDWG</strain>
        <tissue evidence="2">Leaf</tissue>
    </source>
</reference>
<dbReference type="Proteomes" id="UP001419268">
    <property type="component" value="Unassembled WGS sequence"/>
</dbReference>
<evidence type="ECO:0000313" key="2">
    <source>
        <dbReference type="EMBL" id="KAK9140281.1"/>
    </source>
</evidence>
<dbReference type="GO" id="GO:0010073">
    <property type="term" value="P:meristem maintenance"/>
    <property type="evidence" value="ECO:0007669"/>
    <property type="project" value="InterPro"/>
</dbReference>
<name>A0AAP0JUJ7_9MAGN</name>
<sequence>MGFTVVPPGHGGTSEDYSRFRVEYADRLLIPQGQQGGYLCICGAVAAETNTFHLPFGEMSISLEDVSFLLKIPVTGKVVAMEKFARYTEESRSDAIKMVSNLLGVSVEEAEEEVNISKGLTVRKHWLKSQWCPKAGSRPRNYPLVECTARAYLLYLLSCTLFADKSGSRVSIALLKLLEDLDDVGNYAWGAATLAYLYRHLGSATRLKCLVFGYLTLLEGWVYDHFKLGLATPNAKYMDYVHPRVSRWIQKHETVANVDKLGAIRRTLDRLRPSEDTWDPYVNLRENGVVQAMAFYSGKIKYMDVVEPYHPERILRQFGHVQSIPILRTVPLEAHRGPSREQVLRQVWVRTRQLGAMEEPCVGS</sequence>
<dbReference type="PANTHER" id="PTHR46033:SF8">
    <property type="entry name" value="PROTEIN MAINTENANCE OF MERISTEMS-LIKE"/>
    <property type="match status" value="1"/>
</dbReference>
<comment type="caution">
    <text evidence="2">The sequence shown here is derived from an EMBL/GenBank/DDBJ whole genome shotgun (WGS) entry which is preliminary data.</text>
</comment>
<dbReference type="InterPro" id="IPR044824">
    <property type="entry name" value="MAIN-like"/>
</dbReference>
<accession>A0AAP0JUJ7</accession>
<dbReference type="AlphaFoldDB" id="A0AAP0JUJ7"/>
<feature type="domain" description="Aminotransferase-like plant mobile" evidence="1">
    <location>
        <begin position="47"/>
        <end position="328"/>
    </location>
</feature>
<dbReference type="EMBL" id="JBBNAG010000004">
    <property type="protein sequence ID" value="KAK9140281.1"/>
    <property type="molecule type" value="Genomic_DNA"/>
</dbReference>
<dbReference type="Pfam" id="PF10536">
    <property type="entry name" value="PMD"/>
    <property type="match status" value="1"/>
</dbReference>
<keyword evidence="3" id="KW-1185">Reference proteome</keyword>
<evidence type="ECO:0000259" key="1">
    <source>
        <dbReference type="Pfam" id="PF10536"/>
    </source>
</evidence>
<gene>
    <name evidence="2" type="ORF">Scep_009962</name>
</gene>
<dbReference type="InterPro" id="IPR019557">
    <property type="entry name" value="AminoTfrase-like_pln_mobile"/>
</dbReference>
<organism evidence="2 3">
    <name type="scientific">Stephania cephalantha</name>
    <dbReference type="NCBI Taxonomy" id="152367"/>
    <lineage>
        <taxon>Eukaryota</taxon>
        <taxon>Viridiplantae</taxon>
        <taxon>Streptophyta</taxon>
        <taxon>Embryophyta</taxon>
        <taxon>Tracheophyta</taxon>
        <taxon>Spermatophyta</taxon>
        <taxon>Magnoliopsida</taxon>
        <taxon>Ranunculales</taxon>
        <taxon>Menispermaceae</taxon>
        <taxon>Menispermoideae</taxon>
        <taxon>Cissampelideae</taxon>
        <taxon>Stephania</taxon>
    </lineage>
</organism>
<dbReference type="PANTHER" id="PTHR46033">
    <property type="entry name" value="PROTEIN MAIN-LIKE 2"/>
    <property type="match status" value="1"/>
</dbReference>